<evidence type="ECO:0000313" key="3">
    <source>
        <dbReference type="EMBL" id="KAJ1092584.1"/>
    </source>
</evidence>
<dbReference type="EMBL" id="JANPWB010000015">
    <property type="protein sequence ID" value="KAJ1092584.1"/>
    <property type="molecule type" value="Genomic_DNA"/>
</dbReference>
<feature type="region of interest" description="Disordered" evidence="1">
    <location>
        <begin position="30"/>
        <end position="81"/>
    </location>
</feature>
<keyword evidence="2" id="KW-0732">Signal</keyword>
<organism evidence="3 4">
    <name type="scientific">Pleurodeles waltl</name>
    <name type="common">Iberian ribbed newt</name>
    <dbReference type="NCBI Taxonomy" id="8319"/>
    <lineage>
        <taxon>Eukaryota</taxon>
        <taxon>Metazoa</taxon>
        <taxon>Chordata</taxon>
        <taxon>Craniata</taxon>
        <taxon>Vertebrata</taxon>
        <taxon>Euteleostomi</taxon>
        <taxon>Amphibia</taxon>
        <taxon>Batrachia</taxon>
        <taxon>Caudata</taxon>
        <taxon>Salamandroidea</taxon>
        <taxon>Salamandridae</taxon>
        <taxon>Pleurodelinae</taxon>
        <taxon>Pleurodeles</taxon>
    </lineage>
</organism>
<feature type="compositionally biased region" description="Basic and acidic residues" evidence="1">
    <location>
        <begin position="42"/>
        <end position="67"/>
    </location>
</feature>
<sequence length="246" mass="27668">MRSHERWWGLMSVVRACSSAGLGELFGHANEDKQEEEAAGEGECKYAHKEDERDTGGDRKADGKQKVEGNACKPKGDANQSCGEDVGGECHMHPKQDEEADAFVEVRGTAHECEEDTERARHVGKLSSFQFQDPEAPRVPVGMWLAQWRTAAQHGRKDRLRKSVLSAALSAVSASQRGARFRDTTPTEEPVRNFVSGATQKRSEQRLSRRYRRKRFWGSSASVLTFPEAYARLWCQRIFARVLSDL</sequence>
<evidence type="ECO:0000313" key="4">
    <source>
        <dbReference type="Proteomes" id="UP001066276"/>
    </source>
</evidence>
<reference evidence="3" key="1">
    <citation type="journal article" date="2022" name="bioRxiv">
        <title>Sequencing and chromosome-scale assembly of the giantPleurodeles waltlgenome.</title>
        <authorList>
            <person name="Brown T."/>
            <person name="Elewa A."/>
            <person name="Iarovenko S."/>
            <person name="Subramanian E."/>
            <person name="Araus A.J."/>
            <person name="Petzold A."/>
            <person name="Susuki M."/>
            <person name="Suzuki K.-i.T."/>
            <person name="Hayashi T."/>
            <person name="Toyoda A."/>
            <person name="Oliveira C."/>
            <person name="Osipova E."/>
            <person name="Leigh N.D."/>
            <person name="Simon A."/>
            <person name="Yun M.H."/>
        </authorList>
    </citation>
    <scope>NUCLEOTIDE SEQUENCE</scope>
    <source>
        <strain evidence="3">20211129_DDA</strain>
        <tissue evidence="3">Liver</tissue>
    </source>
</reference>
<keyword evidence="4" id="KW-1185">Reference proteome</keyword>
<feature type="chain" id="PRO_5043742539" evidence="2">
    <location>
        <begin position="20"/>
        <end position="246"/>
    </location>
</feature>
<dbReference type="Proteomes" id="UP001066276">
    <property type="component" value="Chromosome 11"/>
</dbReference>
<accession>A0AAV7LQ90</accession>
<name>A0AAV7LQ90_PLEWA</name>
<evidence type="ECO:0000256" key="1">
    <source>
        <dbReference type="SAM" id="MobiDB-lite"/>
    </source>
</evidence>
<protein>
    <submittedName>
        <fullName evidence="3">Uncharacterized protein</fullName>
    </submittedName>
</protein>
<gene>
    <name evidence="3" type="ORF">NDU88_005694</name>
</gene>
<dbReference type="AlphaFoldDB" id="A0AAV7LQ90"/>
<proteinExistence type="predicted"/>
<comment type="caution">
    <text evidence="3">The sequence shown here is derived from an EMBL/GenBank/DDBJ whole genome shotgun (WGS) entry which is preliminary data.</text>
</comment>
<feature type="signal peptide" evidence="2">
    <location>
        <begin position="1"/>
        <end position="19"/>
    </location>
</feature>
<evidence type="ECO:0000256" key="2">
    <source>
        <dbReference type="SAM" id="SignalP"/>
    </source>
</evidence>